<gene>
    <name evidence="5" type="ORF">SAMN05444959_12411</name>
</gene>
<evidence type="ECO:0000313" key="5">
    <source>
        <dbReference type="EMBL" id="SNT76669.1"/>
    </source>
</evidence>
<dbReference type="PANTHER" id="PTHR30524:SF0">
    <property type="entry name" value="ALTRONATE OXIDOREDUCTASE-RELATED"/>
    <property type="match status" value="1"/>
</dbReference>
<dbReference type="GO" id="GO:0016491">
    <property type="term" value="F:oxidoreductase activity"/>
    <property type="evidence" value="ECO:0007669"/>
    <property type="project" value="UniProtKB-KW"/>
</dbReference>
<evidence type="ECO:0000259" key="4">
    <source>
        <dbReference type="Pfam" id="PF08125"/>
    </source>
</evidence>
<dbReference type="PANTHER" id="PTHR30524">
    <property type="entry name" value="MANNITOL-1-PHOSPHATE 5-DEHYDROGENASE"/>
    <property type="match status" value="1"/>
</dbReference>
<name>A0A239Q241_9RHOB</name>
<dbReference type="RefSeq" id="WP_089345966.1">
    <property type="nucleotide sequence ID" value="NZ_CP067131.1"/>
</dbReference>
<sequence length="368" mass="40494">MSTTPIVQFGTSRFLQAHVDLFLSQATDALGPVTVVQSSGDSARARRLAALAAPEGYPVRIRGIRNGQVIDCEQRVHSVLRTLSTATDWSAITCIVTEEAQIILSNTSDAGFRPAPADMGEVFDQSMSFPAKLTHLLWARFRENARPIQVMPTELIARNGDVLRRLVLDLARPLSPDFADWVSADVTFVNSLVDRIVSEAIEPAGAVAEPYALWAIEDCPGLLLPCTDPAIQVVPALAPVETRKLYLLNLGHSYLVDGWLARGKTGAETVRDLMETPAILDDLKSLYDKEVLPAFVAAGMAEEAIAYIDTVLDRFANPFLAHRLADIAQNHEEKLERRIAAFVDWATQQGSDAAMPRLRRISQRERIE</sequence>
<dbReference type="SUPFAM" id="SSF48179">
    <property type="entry name" value="6-phosphogluconate dehydrogenase C-terminal domain-like"/>
    <property type="match status" value="1"/>
</dbReference>
<evidence type="ECO:0000313" key="6">
    <source>
        <dbReference type="Proteomes" id="UP000198307"/>
    </source>
</evidence>
<dbReference type="InterPro" id="IPR023027">
    <property type="entry name" value="Mannitol_DH_CS"/>
</dbReference>
<dbReference type="InterPro" id="IPR036291">
    <property type="entry name" value="NAD(P)-bd_dom_sf"/>
</dbReference>
<reference evidence="5 6" key="1">
    <citation type="submission" date="2017-07" db="EMBL/GenBank/DDBJ databases">
        <authorList>
            <person name="Sun Z.S."/>
            <person name="Albrecht U."/>
            <person name="Echele G."/>
            <person name="Lee C.C."/>
        </authorList>
    </citation>
    <scope>NUCLEOTIDE SEQUENCE [LARGE SCALE GENOMIC DNA]</scope>
    <source>
        <strain evidence="5 6">DSM 14827</strain>
    </source>
</reference>
<dbReference type="InterPro" id="IPR013118">
    <property type="entry name" value="Mannitol_DH_C"/>
</dbReference>
<feature type="domain" description="Mannitol dehydrogenase C-terminal" evidence="4">
    <location>
        <begin position="237"/>
        <end position="352"/>
    </location>
</feature>
<dbReference type="SUPFAM" id="SSF51735">
    <property type="entry name" value="NAD(P)-binding Rossmann-fold domains"/>
    <property type="match status" value="1"/>
</dbReference>
<dbReference type="AlphaFoldDB" id="A0A239Q241"/>
<dbReference type="InterPro" id="IPR013131">
    <property type="entry name" value="Mannitol_DH_N"/>
</dbReference>
<dbReference type="InterPro" id="IPR013328">
    <property type="entry name" value="6PGD_dom2"/>
</dbReference>
<keyword evidence="6" id="KW-1185">Reference proteome</keyword>
<dbReference type="GO" id="GO:0019594">
    <property type="term" value="P:mannitol metabolic process"/>
    <property type="evidence" value="ECO:0007669"/>
    <property type="project" value="InterPro"/>
</dbReference>
<evidence type="ECO:0000259" key="3">
    <source>
        <dbReference type="Pfam" id="PF01232"/>
    </source>
</evidence>
<organism evidence="5 6">
    <name type="scientific">Paracoccus seriniphilus</name>
    <dbReference type="NCBI Taxonomy" id="184748"/>
    <lineage>
        <taxon>Bacteria</taxon>
        <taxon>Pseudomonadati</taxon>
        <taxon>Pseudomonadota</taxon>
        <taxon>Alphaproteobacteria</taxon>
        <taxon>Rhodobacterales</taxon>
        <taxon>Paracoccaceae</taxon>
        <taxon>Paracoccus</taxon>
    </lineage>
</organism>
<dbReference type="Pfam" id="PF01232">
    <property type="entry name" value="Mannitol_dh"/>
    <property type="match status" value="1"/>
</dbReference>
<proteinExistence type="predicted"/>
<keyword evidence="1" id="KW-0560">Oxidoreductase</keyword>
<dbReference type="Pfam" id="PF08125">
    <property type="entry name" value="Mannitol_dh_C"/>
    <property type="match status" value="1"/>
</dbReference>
<feature type="domain" description="Mannitol dehydrogenase N-terminal" evidence="3">
    <location>
        <begin position="6"/>
        <end position="218"/>
    </location>
</feature>
<dbReference type="PROSITE" id="PS00974">
    <property type="entry name" value="MANNITOL_DHGENASE"/>
    <property type="match status" value="1"/>
</dbReference>
<evidence type="ECO:0000256" key="1">
    <source>
        <dbReference type="ARBA" id="ARBA00023002"/>
    </source>
</evidence>
<dbReference type="InterPro" id="IPR008927">
    <property type="entry name" value="6-PGluconate_DH-like_C_sf"/>
</dbReference>
<dbReference type="Gene3D" id="3.40.50.720">
    <property type="entry name" value="NAD(P)-binding Rossmann-like Domain"/>
    <property type="match status" value="1"/>
</dbReference>
<accession>A0A239Q241</accession>
<protein>
    <submittedName>
        <fullName evidence="5">Tagaturonate reductase</fullName>
    </submittedName>
</protein>
<keyword evidence="2" id="KW-0520">NAD</keyword>
<dbReference type="EMBL" id="FZQB01000024">
    <property type="protein sequence ID" value="SNT76669.1"/>
    <property type="molecule type" value="Genomic_DNA"/>
</dbReference>
<dbReference type="Proteomes" id="UP000198307">
    <property type="component" value="Unassembled WGS sequence"/>
</dbReference>
<dbReference type="Gene3D" id="1.10.1040.10">
    <property type="entry name" value="N-(1-d-carboxylethyl)-l-norvaline Dehydrogenase, domain 2"/>
    <property type="match status" value="1"/>
</dbReference>
<dbReference type="OrthoDB" id="271711at2"/>
<evidence type="ECO:0000256" key="2">
    <source>
        <dbReference type="ARBA" id="ARBA00023027"/>
    </source>
</evidence>